<reference evidence="2" key="1">
    <citation type="journal article" date="2022" name="IScience">
        <title>Evolution of zygomycete secretomes and the origins of terrestrial fungal ecologies.</title>
        <authorList>
            <person name="Chang Y."/>
            <person name="Wang Y."/>
            <person name="Mondo S."/>
            <person name="Ahrendt S."/>
            <person name="Andreopoulos W."/>
            <person name="Barry K."/>
            <person name="Beard J."/>
            <person name="Benny G.L."/>
            <person name="Blankenship S."/>
            <person name="Bonito G."/>
            <person name="Cuomo C."/>
            <person name="Desiro A."/>
            <person name="Gervers K.A."/>
            <person name="Hundley H."/>
            <person name="Kuo A."/>
            <person name="LaButti K."/>
            <person name="Lang B.F."/>
            <person name="Lipzen A."/>
            <person name="O'Donnell K."/>
            <person name="Pangilinan J."/>
            <person name="Reynolds N."/>
            <person name="Sandor L."/>
            <person name="Smith M.E."/>
            <person name="Tsang A."/>
            <person name="Grigoriev I.V."/>
            <person name="Stajich J.E."/>
            <person name="Spatafora J.W."/>
        </authorList>
    </citation>
    <scope>NUCLEOTIDE SEQUENCE</scope>
    <source>
        <strain evidence="2">RSA 2281</strain>
    </source>
</reference>
<organism evidence="2 3">
    <name type="scientific">Phascolomyces articulosus</name>
    <dbReference type="NCBI Taxonomy" id="60185"/>
    <lineage>
        <taxon>Eukaryota</taxon>
        <taxon>Fungi</taxon>
        <taxon>Fungi incertae sedis</taxon>
        <taxon>Mucoromycota</taxon>
        <taxon>Mucoromycotina</taxon>
        <taxon>Mucoromycetes</taxon>
        <taxon>Mucorales</taxon>
        <taxon>Lichtheimiaceae</taxon>
        <taxon>Phascolomyces</taxon>
    </lineage>
</organism>
<keyword evidence="1" id="KW-0472">Membrane</keyword>
<name>A0AAD5K565_9FUNG</name>
<keyword evidence="3" id="KW-1185">Reference proteome</keyword>
<evidence type="ECO:0000313" key="2">
    <source>
        <dbReference type="EMBL" id="KAI9269156.1"/>
    </source>
</evidence>
<protein>
    <submittedName>
        <fullName evidence="2">Uncharacterized protein</fullName>
    </submittedName>
</protein>
<feature type="transmembrane region" description="Helical" evidence="1">
    <location>
        <begin position="29"/>
        <end position="47"/>
    </location>
</feature>
<keyword evidence="1" id="KW-1133">Transmembrane helix</keyword>
<accession>A0AAD5K565</accession>
<proteinExistence type="predicted"/>
<comment type="caution">
    <text evidence="2">The sequence shown here is derived from an EMBL/GenBank/DDBJ whole genome shotgun (WGS) entry which is preliminary data.</text>
</comment>
<evidence type="ECO:0000256" key="1">
    <source>
        <dbReference type="SAM" id="Phobius"/>
    </source>
</evidence>
<evidence type="ECO:0000313" key="3">
    <source>
        <dbReference type="Proteomes" id="UP001209540"/>
    </source>
</evidence>
<dbReference type="AlphaFoldDB" id="A0AAD5K565"/>
<gene>
    <name evidence="2" type="ORF">BDA99DRAFT_503685</name>
</gene>
<dbReference type="EMBL" id="JAIXMP010000008">
    <property type="protein sequence ID" value="KAI9269156.1"/>
    <property type="molecule type" value="Genomic_DNA"/>
</dbReference>
<sequence length="56" mass="7008">MKRPITKKKWKNRVYTYRTYKHTQNDDDLFEFCLFLSNVVSMLFFLLNNHFVWCNI</sequence>
<dbReference type="Proteomes" id="UP001209540">
    <property type="component" value="Unassembled WGS sequence"/>
</dbReference>
<reference evidence="2" key="2">
    <citation type="submission" date="2023-02" db="EMBL/GenBank/DDBJ databases">
        <authorList>
            <consortium name="DOE Joint Genome Institute"/>
            <person name="Mondo S.J."/>
            <person name="Chang Y."/>
            <person name="Wang Y."/>
            <person name="Ahrendt S."/>
            <person name="Andreopoulos W."/>
            <person name="Barry K."/>
            <person name="Beard J."/>
            <person name="Benny G.L."/>
            <person name="Blankenship S."/>
            <person name="Bonito G."/>
            <person name="Cuomo C."/>
            <person name="Desiro A."/>
            <person name="Gervers K.A."/>
            <person name="Hundley H."/>
            <person name="Kuo A."/>
            <person name="LaButti K."/>
            <person name="Lang B.F."/>
            <person name="Lipzen A."/>
            <person name="O'Donnell K."/>
            <person name="Pangilinan J."/>
            <person name="Reynolds N."/>
            <person name="Sandor L."/>
            <person name="Smith M.W."/>
            <person name="Tsang A."/>
            <person name="Grigoriev I.V."/>
            <person name="Stajich J.E."/>
            <person name="Spatafora J.W."/>
        </authorList>
    </citation>
    <scope>NUCLEOTIDE SEQUENCE</scope>
    <source>
        <strain evidence="2">RSA 2281</strain>
    </source>
</reference>
<keyword evidence="1" id="KW-0812">Transmembrane</keyword>